<dbReference type="GO" id="GO:0005509">
    <property type="term" value="F:calcium ion binding"/>
    <property type="evidence" value="ECO:0007669"/>
    <property type="project" value="InterPro"/>
</dbReference>
<sequence length="195" mass="21803">MEATEASRERFARKNEDQLLRAAFERLDSNHDGQITVDELQAYFEAMGHKAKKAEVEDMIWEVDEDCDGSVNYKEFLATWQRCREDKAGTEPWGLYNVVLFLLHDRSGSGRVSLEEAMKITYLRVGKESLDAQLAAVFGTADLTSSKSLSLTEFLQCLHEYHLQRIRARPTLRSMKKGGSGGEAAAAQAPAVAAK</sequence>
<dbReference type="EMBL" id="LHPG02000007">
    <property type="protein sequence ID" value="PRW57370.1"/>
    <property type="molecule type" value="Genomic_DNA"/>
</dbReference>
<evidence type="ECO:0000313" key="6">
    <source>
        <dbReference type="Proteomes" id="UP000239899"/>
    </source>
</evidence>
<dbReference type="SMART" id="SM00054">
    <property type="entry name" value="EFh"/>
    <property type="match status" value="3"/>
</dbReference>
<dbReference type="InterPro" id="IPR011992">
    <property type="entry name" value="EF-hand-dom_pair"/>
</dbReference>
<evidence type="ECO:0000313" key="5">
    <source>
        <dbReference type="EMBL" id="PRW57370.1"/>
    </source>
</evidence>
<comment type="caution">
    <text evidence="5">The sequence shown here is derived from an EMBL/GenBank/DDBJ whole genome shotgun (WGS) entry which is preliminary data.</text>
</comment>
<dbReference type="CDD" id="cd00051">
    <property type="entry name" value="EFh"/>
    <property type="match status" value="1"/>
</dbReference>
<keyword evidence="6" id="KW-1185">Reference proteome</keyword>
<keyword evidence="1" id="KW-0677">Repeat</keyword>
<evidence type="ECO:0000256" key="3">
    <source>
        <dbReference type="SAM" id="MobiDB-lite"/>
    </source>
</evidence>
<evidence type="ECO:0000259" key="4">
    <source>
        <dbReference type="PROSITE" id="PS50222"/>
    </source>
</evidence>
<proteinExistence type="predicted"/>
<feature type="domain" description="EF-hand" evidence="4">
    <location>
        <begin position="51"/>
        <end position="86"/>
    </location>
</feature>
<accession>A0A2P6TTH2</accession>
<feature type="region of interest" description="Disordered" evidence="3">
    <location>
        <begin position="172"/>
        <end position="195"/>
    </location>
</feature>
<dbReference type="InterPro" id="IPR018247">
    <property type="entry name" value="EF_Hand_1_Ca_BS"/>
</dbReference>
<dbReference type="GO" id="GO:0043226">
    <property type="term" value="C:organelle"/>
    <property type="evidence" value="ECO:0007669"/>
    <property type="project" value="UniProtKB-ARBA"/>
</dbReference>
<dbReference type="PROSITE" id="PS50222">
    <property type="entry name" value="EF_HAND_2"/>
    <property type="match status" value="2"/>
</dbReference>
<dbReference type="Gene3D" id="1.10.238.10">
    <property type="entry name" value="EF-hand"/>
    <property type="match status" value="2"/>
</dbReference>
<gene>
    <name evidence="5" type="ORF">C2E21_4052</name>
</gene>
<dbReference type="InterPro" id="IPR002048">
    <property type="entry name" value="EF_hand_dom"/>
</dbReference>
<dbReference type="InterPro" id="IPR050145">
    <property type="entry name" value="Centrin_CML-like"/>
</dbReference>
<feature type="domain" description="EF-hand" evidence="4">
    <location>
        <begin position="15"/>
        <end position="50"/>
    </location>
</feature>
<dbReference type="Proteomes" id="UP000239899">
    <property type="component" value="Unassembled WGS sequence"/>
</dbReference>
<dbReference type="FunFam" id="1.10.238.10:FF:000178">
    <property type="entry name" value="Calmodulin-2 A"/>
    <property type="match status" value="1"/>
</dbReference>
<dbReference type="PROSITE" id="PS00018">
    <property type="entry name" value="EF_HAND_1"/>
    <property type="match status" value="2"/>
</dbReference>
<dbReference type="AlphaFoldDB" id="A0A2P6TTH2"/>
<dbReference type="PANTHER" id="PTHR23050">
    <property type="entry name" value="CALCIUM BINDING PROTEIN"/>
    <property type="match status" value="1"/>
</dbReference>
<evidence type="ECO:0000256" key="2">
    <source>
        <dbReference type="ARBA" id="ARBA00022837"/>
    </source>
</evidence>
<feature type="compositionally biased region" description="Low complexity" evidence="3">
    <location>
        <begin position="183"/>
        <end position="195"/>
    </location>
</feature>
<keyword evidence="2" id="KW-0106">Calcium</keyword>
<evidence type="ECO:0000256" key="1">
    <source>
        <dbReference type="ARBA" id="ARBA00022737"/>
    </source>
</evidence>
<dbReference type="Pfam" id="PF13499">
    <property type="entry name" value="EF-hand_7"/>
    <property type="match status" value="1"/>
</dbReference>
<dbReference type="STRING" id="3076.A0A2P6TTH2"/>
<organism evidence="5 6">
    <name type="scientific">Chlorella sorokiniana</name>
    <name type="common">Freshwater green alga</name>
    <dbReference type="NCBI Taxonomy" id="3076"/>
    <lineage>
        <taxon>Eukaryota</taxon>
        <taxon>Viridiplantae</taxon>
        <taxon>Chlorophyta</taxon>
        <taxon>core chlorophytes</taxon>
        <taxon>Trebouxiophyceae</taxon>
        <taxon>Chlorellales</taxon>
        <taxon>Chlorellaceae</taxon>
        <taxon>Chlorella clade</taxon>
        <taxon>Chlorella</taxon>
    </lineage>
</organism>
<reference evidence="5 6" key="1">
    <citation type="journal article" date="2018" name="Plant J.">
        <title>Genome sequences of Chlorella sorokiniana UTEX 1602 and Micractinium conductrix SAG 241.80: implications to maltose excretion by a green alga.</title>
        <authorList>
            <person name="Arriola M.B."/>
            <person name="Velmurugan N."/>
            <person name="Zhang Y."/>
            <person name="Plunkett M.H."/>
            <person name="Hondzo H."/>
            <person name="Barney B.M."/>
        </authorList>
    </citation>
    <scope>NUCLEOTIDE SEQUENCE [LARGE SCALE GENOMIC DNA]</scope>
    <source>
        <strain evidence="6">UTEX 1602</strain>
    </source>
</reference>
<protein>
    <submittedName>
        <fullName evidence="5">EF hand domain-containing</fullName>
    </submittedName>
</protein>
<dbReference type="OrthoDB" id="26525at2759"/>
<name>A0A2P6TTH2_CHLSO</name>
<dbReference type="SUPFAM" id="SSF47473">
    <property type="entry name" value="EF-hand"/>
    <property type="match status" value="1"/>
</dbReference>